<dbReference type="EMBL" id="KZ819339">
    <property type="protein sequence ID" value="PWN17978.1"/>
    <property type="molecule type" value="Genomic_DNA"/>
</dbReference>
<protein>
    <submittedName>
        <fullName evidence="2">Uncharacterized protein</fullName>
    </submittedName>
</protein>
<dbReference type="AlphaFoldDB" id="A0A316TZ81"/>
<name>A0A316TZ81_9BASI</name>
<proteinExistence type="predicted"/>
<feature type="region of interest" description="Disordered" evidence="1">
    <location>
        <begin position="125"/>
        <end position="174"/>
    </location>
</feature>
<keyword evidence="3" id="KW-1185">Reference proteome</keyword>
<organism evidence="2 3">
    <name type="scientific">Pseudomicrostroma glucosiphilum</name>
    <dbReference type="NCBI Taxonomy" id="1684307"/>
    <lineage>
        <taxon>Eukaryota</taxon>
        <taxon>Fungi</taxon>
        <taxon>Dikarya</taxon>
        <taxon>Basidiomycota</taxon>
        <taxon>Ustilaginomycotina</taxon>
        <taxon>Exobasidiomycetes</taxon>
        <taxon>Microstromatales</taxon>
        <taxon>Microstromatales incertae sedis</taxon>
        <taxon>Pseudomicrostroma</taxon>
    </lineage>
</organism>
<sequence>MALLRPSTSISNTASGTTTITSTPSLWLPLSLPRPSYLLLTLLRPLYPTLEVAHRLLLNSLALSLLACTLPFSIYLTLGQTARIARGEGIWGMRVKELSGLLWEGFDWLEECEDEGVLREWIERTLGGGEEEEEEDGLHDGSHKRRPQAASNDDAFGPNIAAARRDSGIEILDG</sequence>
<accession>A0A316TZ81</accession>
<evidence type="ECO:0000313" key="2">
    <source>
        <dbReference type="EMBL" id="PWN17978.1"/>
    </source>
</evidence>
<dbReference type="RefSeq" id="XP_025345138.1">
    <property type="nucleotide sequence ID" value="XM_025495622.1"/>
</dbReference>
<dbReference type="GeneID" id="37017356"/>
<evidence type="ECO:0000256" key="1">
    <source>
        <dbReference type="SAM" id="MobiDB-lite"/>
    </source>
</evidence>
<gene>
    <name evidence="2" type="ORF">BCV69DRAFT_90109</name>
</gene>
<dbReference type="Proteomes" id="UP000245942">
    <property type="component" value="Unassembled WGS sequence"/>
</dbReference>
<reference evidence="2 3" key="1">
    <citation type="journal article" date="2018" name="Mol. Biol. Evol.">
        <title>Broad Genomic Sampling Reveals a Smut Pathogenic Ancestry of the Fungal Clade Ustilaginomycotina.</title>
        <authorList>
            <person name="Kijpornyongpan T."/>
            <person name="Mondo S.J."/>
            <person name="Barry K."/>
            <person name="Sandor L."/>
            <person name="Lee J."/>
            <person name="Lipzen A."/>
            <person name="Pangilinan J."/>
            <person name="LaButti K."/>
            <person name="Hainaut M."/>
            <person name="Henrissat B."/>
            <person name="Grigoriev I.V."/>
            <person name="Spatafora J.W."/>
            <person name="Aime M.C."/>
        </authorList>
    </citation>
    <scope>NUCLEOTIDE SEQUENCE [LARGE SCALE GENOMIC DNA]</scope>
    <source>
        <strain evidence="2 3">MCA 4718</strain>
    </source>
</reference>
<evidence type="ECO:0000313" key="3">
    <source>
        <dbReference type="Proteomes" id="UP000245942"/>
    </source>
</evidence>